<dbReference type="Proteomes" id="UP000235965">
    <property type="component" value="Unassembled WGS sequence"/>
</dbReference>
<feature type="region of interest" description="Disordered" evidence="1">
    <location>
        <begin position="146"/>
        <end position="309"/>
    </location>
</feature>
<proteinExistence type="predicted"/>
<feature type="compositionally biased region" description="Basic and acidic residues" evidence="1">
    <location>
        <begin position="169"/>
        <end position="193"/>
    </location>
</feature>
<feature type="compositionally biased region" description="Basic and acidic residues" evidence="1">
    <location>
        <begin position="208"/>
        <end position="247"/>
    </location>
</feature>
<comment type="caution">
    <text evidence="2">The sequence shown here is derived from an EMBL/GenBank/DDBJ whole genome shotgun (WGS) entry which is preliminary data.</text>
</comment>
<dbReference type="EMBL" id="NEVH01020933">
    <property type="protein sequence ID" value="PNF20649.1"/>
    <property type="molecule type" value="Genomic_DNA"/>
</dbReference>
<evidence type="ECO:0000313" key="2">
    <source>
        <dbReference type="EMBL" id="PNF20649.1"/>
    </source>
</evidence>
<accession>A0A2J7PWE4</accession>
<evidence type="ECO:0000313" key="3">
    <source>
        <dbReference type="Proteomes" id="UP000235965"/>
    </source>
</evidence>
<reference evidence="2 3" key="1">
    <citation type="submission" date="2017-12" db="EMBL/GenBank/DDBJ databases">
        <title>Hemimetabolous genomes reveal molecular basis of termite eusociality.</title>
        <authorList>
            <person name="Harrison M.C."/>
            <person name="Jongepier E."/>
            <person name="Robertson H.M."/>
            <person name="Arning N."/>
            <person name="Bitard-Feildel T."/>
            <person name="Chao H."/>
            <person name="Childers C.P."/>
            <person name="Dinh H."/>
            <person name="Doddapaneni H."/>
            <person name="Dugan S."/>
            <person name="Gowin J."/>
            <person name="Greiner C."/>
            <person name="Han Y."/>
            <person name="Hu H."/>
            <person name="Hughes D.S.T."/>
            <person name="Huylmans A.-K."/>
            <person name="Kemena C."/>
            <person name="Kremer L.P.M."/>
            <person name="Lee S.L."/>
            <person name="Lopez-Ezquerra A."/>
            <person name="Mallet L."/>
            <person name="Monroy-Kuhn J.M."/>
            <person name="Moser A."/>
            <person name="Murali S.C."/>
            <person name="Muzny D.M."/>
            <person name="Otani S."/>
            <person name="Piulachs M.-D."/>
            <person name="Poelchau M."/>
            <person name="Qu J."/>
            <person name="Schaub F."/>
            <person name="Wada-Katsumata A."/>
            <person name="Worley K.C."/>
            <person name="Xie Q."/>
            <person name="Ylla G."/>
            <person name="Poulsen M."/>
            <person name="Gibbs R.A."/>
            <person name="Schal C."/>
            <person name="Richards S."/>
            <person name="Belles X."/>
            <person name="Korb J."/>
            <person name="Bornberg-Bauer E."/>
        </authorList>
    </citation>
    <scope>NUCLEOTIDE SEQUENCE [LARGE SCALE GENOMIC DNA]</scope>
    <source>
        <tissue evidence="2">Whole body</tissue>
    </source>
</reference>
<evidence type="ECO:0000256" key="1">
    <source>
        <dbReference type="SAM" id="MobiDB-lite"/>
    </source>
</evidence>
<keyword evidence="3" id="KW-1185">Reference proteome</keyword>
<organism evidence="2 3">
    <name type="scientific">Cryptotermes secundus</name>
    <dbReference type="NCBI Taxonomy" id="105785"/>
    <lineage>
        <taxon>Eukaryota</taxon>
        <taxon>Metazoa</taxon>
        <taxon>Ecdysozoa</taxon>
        <taxon>Arthropoda</taxon>
        <taxon>Hexapoda</taxon>
        <taxon>Insecta</taxon>
        <taxon>Pterygota</taxon>
        <taxon>Neoptera</taxon>
        <taxon>Polyneoptera</taxon>
        <taxon>Dictyoptera</taxon>
        <taxon>Blattodea</taxon>
        <taxon>Blattoidea</taxon>
        <taxon>Termitoidae</taxon>
        <taxon>Kalotermitidae</taxon>
        <taxon>Cryptotermitinae</taxon>
        <taxon>Cryptotermes</taxon>
    </lineage>
</organism>
<name>A0A2J7PWE4_9NEOP</name>
<dbReference type="AlphaFoldDB" id="A0A2J7PWE4"/>
<feature type="compositionally biased region" description="Basic and acidic residues" evidence="1">
    <location>
        <begin position="284"/>
        <end position="306"/>
    </location>
</feature>
<protein>
    <submittedName>
        <fullName evidence="2">Uncharacterized protein</fullName>
    </submittedName>
</protein>
<sequence>MWGSREIGLQGKTEMVHVDIKEMRIQESVQEMEKIDERREMGEAKKDGEIEKFKYEEREGKGESILEASEFGLEETRYVEIETGEMHLKEKELITETTMELMLSGGHVPDAMDTHLVGQYMALYSARNDQLGSSTDEGVKYLGQAVKPSNQNDGKVEEVNTDVGEPDAEETREVGRKINVNQKEEDKMKEKLFPIDIETQKATGMGHMEAKKSERMQGMEKTGKDKERSLREVGTERKPFEVQEKCVDTTVENDVGENMEIAQANTTNTEEKSGDKKPKIKSKLPVEGKKHRLEGDHAQDSKKRPEGNYNIKVKLDGTIRIYRYIGSS</sequence>
<gene>
    <name evidence="2" type="ORF">B7P43_G03033</name>
</gene>